<feature type="domain" description="DUF4340" evidence="1">
    <location>
        <begin position="76"/>
        <end position="216"/>
    </location>
</feature>
<dbReference type="EMBL" id="DVMR01000064">
    <property type="protein sequence ID" value="HIU44354.1"/>
    <property type="molecule type" value="Genomic_DNA"/>
</dbReference>
<organism evidence="2 3">
    <name type="scientific">Candidatus Ventrousia excrementavium</name>
    <dbReference type="NCBI Taxonomy" id="2840961"/>
    <lineage>
        <taxon>Bacteria</taxon>
        <taxon>Bacillati</taxon>
        <taxon>Bacillota</taxon>
        <taxon>Clostridia</taxon>
        <taxon>Eubacteriales</taxon>
        <taxon>Clostridiaceae</taxon>
        <taxon>Clostridiaceae incertae sedis</taxon>
        <taxon>Candidatus Ventrousia</taxon>
    </lineage>
</organism>
<gene>
    <name evidence="2" type="ORF">IAB67_08680</name>
</gene>
<name>A0A9D1LM31_9CLOT</name>
<dbReference type="InterPro" id="IPR025641">
    <property type="entry name" value="DUF4340"/>
</dbReference>
<evidence type="ECO:0000313" key="3">
    <source>
        <dbReference type="Proteomes" id="UP000824073"/>
    </source>
</evidence>
<comment type="caution">
    <text evidence="2">The sequence shown here is derived from an EMBL/GenBank/DDBJ whole genome shotgun (WGS) entry which is preliminary data.</text>
</comment>
<dbReference type="Proteomes" id="UP000824073">
    <property type="component" value="Unassembled WGS sequence"/>
</dbReference>
<dbReference type="AlphaFoldDB" id="A0A9D1LM31"/>
<reference evidence="2" key="1">
    <citation type="submission" date="2020-10" db="EMBL/GenBank/DDBJ databases">
        <authorList>
            <person name="Gilroy R."/>
        </authorList>
    </citation>
    <scope>NUCLEOTIDE SEQUENCE</scope>
    <source>
        <strain evidence="2">CHK191-8634</strain>
    </source>
</reference>
<proteinExistence type="predicted"/>
<feature type="domain" description="DUF4340" evidence="1">
    <location>
        <begin position="229"/>
        <end position="295"/>
    </location>
</feature>
<protein>
    <submittedName>
        <fullName evidence="2">DUF4340 domain-containing protein</fullName>
    </submittedName>
</protein>
<sequence>MKKNSRLLLILLGVLVLCCAVYGLMLLLNDRSAQQAENEEDAQAEAMSLSDLGDAVSISYQGSDGPLSFSKESEVWVYDADPDFPLEQSDVKLLASTLQSLSATRKLESGEDLASYGLAEPANTVTAVDADGGELTILLGSEASNGDYYAMRDGDDTVYTITNSLAQLLKDLNDLYKPYTIPYSGCTVDSVSLSGELAGTARTLSGLAEDESEEAQALHTAWSAMAFADLVAYQPDDEDLASCGLDEPALTMTVTYQEGVINTLLIGSQNEDGDYYAQLEGGDICTLPSSQVESLLEALAAL</sequence>
<evidence type="ECO:0000313" key="2">
    <source>
        <dbReference type="EMBL" id="HIU44354.1"/>
    </source>
</evidence>
<evidence type="ECO:0000259" key="1">
    <source>
        <dbReference type="Pfam" id="PF14238"/>
    </source>
</evidence>
<accession>A0A9D1LM31</accession>
<dbReference type="Pfam" id="PF14238">
    <property type="entry name" value="DUF4340"/>
    <property type="match status" value="2"/>
</dbReference>
<reference evidence="2" key="2">
    <citation type="journal article" date="2021" name="PeerJ">
        <title>Extensive microbial diversity within the chicken gut microbiome revealed by metagenomics and culture.</title>
        <authorList>
            <person name="Gilroy R."/>
            <person name="Ravi A."/>
            <person name="Getino M."/>
            <person name="Pursley I."/>
            <person name="Horton D.L."/>
            <person name="Alikhan N.F."/>
            <person name="Baker D."/>
            <person name="Gharbi K."/>
            <person name="Hall N."/>
            <person name="Watson M."/>
            <person name="Adriaenssens E.M."/>
            <person name="Foster-Nyarko E."/>
            <person name="Jarju S."/>
            <person name="Secka A."/>
            <person name="Antonio M."/>
            <person name="Oren A."/>
            <person name="Chaudhuri R.R."/>
            <person name="La Ragione R."/>
            <person name="Hildebrand F."/>
            <person name="Pallen M.J."/>
        </authorList>
    </citation>
    <scope>NUCLEOTIDE SEQUENCE</scope>
    <source>
        <strain evidence="2">CHK191-8634</strain>
    </source>
</reference>